<organism evidence="1 2">
    <name type="scientific">Alkalihalobacillus alcalophilus ATCC 27647 = CGMCC 1.3604</name>
    <dbReference type="NCBI Taxonomy" id="1218173"/>
    <lineage>
        <taxon>Bacteria</taxon>
        <taxon>Bacillati</taxon>
        <taxon>Bacillota</taxon>
        <taxon>Bacilli</taxon>
        <taxon>Bacillales</taxon>
        <taxon>Bacillaceae</taxon>
        <taxon>Alkalihalobacillus</taxon>
    </lineage>
</organism>
<accession>A0A4S4K2J8</accession>
<proteinExistence type="predicted"/>
<name>A0A4S4K2J8_ALKAL</name>
<evidence type="ECO:0000313" key="1">
    <source>
        <dbReference type="EMBL" id="THG91450.1"/>
    </source>
</evidence>
<gene>
    <name evidence="1" type="ORF">AJ85_04770</name>
</gene>
<dbReference type="AlphaFoldDB" id="A0A4S4K2J8"/>
<sequence>MYVLKGIKCKGRVFISQSEIHMLKEQKIFHKYSLIVERARFLLFKMEPAKRI</sequence>
<evidence type="ECO:0000313" key="2">
    <source>
        <dbReference type="Proteomes" id="UP000297014"/>
    </source>
</evidence>
<dbReference type="Proteomes" id="UP000297014">
    <property type="component" value="Unassembled WGS sequence"/>
</dbReference>
<comment type="caution">
    <text evidence="1">The sequence shown here is derived from an EMBL/GenBank/DDBJ whole genome shotgun (WGS) entry which is preliminary data.</text>
</comment>
<protein>
    <submittedName>
        <fullName evidence="1">Uncharacterized protein</fullName>
    </submittedName>
</protein>
<dbReference type="EMBL" id="JALP01000069">
    <property type="protein sequence ID" value="THG91450.1"/>
    <property type="molecule type" value="Genomic_DNA"/>
</dbReference>
<reference evidence="1 2" key="1">
    <citation type="submission" date="2014-01" db="EMBL/GenBank/DDBJ databases">
        <title>Draft genome sequencing of Bacillus alcalophilus CGMCC 1.3604.</title>
        <authorList>
            <person name="Yang J."/>
            <person name="Diao L."/>
            <person name="Yang S."/>
        </authorList>
    </citation>
    <scope>NUCLEOTIDE SEQUENCE [LARGE SCALE GENOMIC DNA]</scope>
    <source>
        <strain evidence="1 2">CGMCC 1.3604</strain>
    </source>
</reference>